<evidence type="ECO:0008006" key="4">
    <source>
        <dbReference type="Google" id="ProtNLM"/>
    </source>
</evidence>
<gene>
    <name evidence="2" type="ORF">GJV76_14450</name>
</gene>
<organism evidence="2 3">
    <name type="scientific">Myroides albus</name>
    <dbReference type="NCBI Taxonomy" id="2562892"/>
    <lineage>
        <taxon>Bacteria</taxon>
        <taxon>Pseudomonadati</taxon>
        <taxon>Bacteroidota</taxon>
        <taxon>Flavobacteriia</taxon>
        <taxon>Flavobacteriales</taxon>
        <taxon>Flavobacteriaceae</taxon>
        <taxon>Myroides</taxon>
    </lineage>
</organism>
<keyword evidence="1" id="KW-0812">Transmembrane</keyword>
<dbReference type="RefSeq" id="WP_155093304.1">
    <property type="nucleotide sequence ID" value="NZ_WMJX01000059.1"/>
</dbReference>
<evidence type="ECO:0000256" key="1">
    <source>
        <dbReference type="SAM" id="Phobius"/>
    </source>
</evidence>
<comment type="caution">
    <text evidence="2">The sequence shown here is derived from an EMBL/GenBank/DDBJ whole genome shotgun (WGS) entry which is preliminary data.</text>
</comment>
<reference evidence="2 3" key="1">
    <citation type="submission" date="2019-11" db="EMBL/GenBank/DDBJ databases">
        <title>Genome of Strain BIT-d1.</title>
        <authorList>
            <person name="Yang Y."/>
        </authorList>
    </citation>
    <scope>NUCLEOTIDE SEQUENCE [LARGE SCALE GENOMIC DNA]</scope>
    <source>
        <strain evidence="2 3">BIT-d1</strain>
    </source>
</reference>
<evidence type="ECO:0000313" key="3">
    <source>
        <dbReference type="Proteomes" id="UP000438760"/>
    </source>
</evidence>
<feature type="transmembrane region" description="Helical" evidence="1">
    <location>
        <begin position="37"/>
        <end position="57"/>
    </location>
</feature>
<protein>
    <recommendedName>
        <fullName evidence="4">DUF3592 domain-containing protein</fullName>
    </recommendedName>
</protein>
<feature type="transmembrane region" description="Helical" evidence="1">
    <location>
        <begin position="77"/>
        <end position="97"/>
    </location>
</feature>
<feature type="transmembrane region" description="Helical" evidence="1">
    <location>
        <begin position="6"/>
        <end position="25"/>
    </location>
</feature>
<keyword evidence="1" id="KW-1133">Transmembrane helix</keyword>
<dbReference type="AlphaFoldDB" id="A0A6I3LNJ0"/>
<evidence type="ECO:0000313" key="2">
    <source>
        <dbReference type="EMBL" id="MTG99307.1"/>
    </source>
</evidence>
<dbReference type="EMBL" id="WMJX01000059">
    <property type="protein sequence ID" value="MTG99307.1"/>
    <property type="molecule type" value="Genomic_DNA"/>
</dbReference>
<accession>A0A6I3LNJ0</accession>
<proteinExistence type="predicted"/>
<sequence length="322" mass="37022">MKKGQILWGVISVIIFTVLLYFISLENYFFNPYLTTFVTGIACAITALFSLTNITSTYDVGELLTQSKNQDKDASDFGKMLLAILYGLIMGVLFFTIQQKRVDSEFETNGIIASAKVLNGTHIANSIHRGVKNNTFTLQVSFHETLSQRDINTQVEVPQEVFESVYKDQTIEIIYSKTNPNMLKPIILESDIKRFKKIENRLITFQDLEILSNNDIDKNNLLEYLLSVSTGWSRIDDESDATFVAYHNPLKDENVAYSNIDHMLFYSGSNLEFLSQNEELVFKYEDLFKDSFPQSDLNPINLKIKETVKTYDYKHYLTRCAF</sequence>
<dbReference type="OrthoDB" id="1333957at2"/>
<keyword evidence="1" id="KW-0472">Membrane</keyword>
<keyword evidence="3" id="KW-1185">Reference proteome</keyword>
<dbReference type="Proteomes" id="UP000438760">
    <property type="component" value="Unassembled WGS sequence"/>
</dbReference>
<name>A0A6I3LNJ0_9FLAO</name>